<dbReference type="EMBL" id="GGEC01056818">
    <property type="protein sequence ID" value="MBX37302.1"/>
    <property type="molecule type" value="Transcribed_RNA"/>
</dbReference>
<reference evidence="1" key="1">
    <citation type="submission" date="2018-02" db="EMBL/GenBank/DDBJ databases">
        <title>Rhizophora mucronata_Transcriptome.</title>
        <authorList>
            <person name="Meera S.P."/>
            <person name="Sreeshan A."/>
            <person name="Augustine A."/>
        </authorList>
    </citation>
    <scope>NUCLEOTIDE SEQUENCE</scope>
    <source>
        <tissue evidence="1">Leaf</tissue>
    </source>
</reference>
<evidence type="ECO:0000313" key="1">
    <source>
        <dbReference type="EMBL" id="MBX37302.1"/>
    </source>
</evidence>
<name>A0A2P2N475_RHIMU</name>
<proteinExistence type="predicted"/>
<sequence length="33" mass="3758">MFIMIFLSSLFSIQIVASKLCKLLSRSLSFSVF</sequence>
<organism evidence="1">
    <name type="scientific">Rhizophora mucronata</name>
    <name type="common">Asiatic mangrove</name>
    <dbReference type="NCBI Taxonomy" id="61149"/>
    <lineage>
        <taxon>Eukaryota</taxon>
        <taxon>Viridiplantae</taxon>
        <taxon>Streptophyta</taxon>
        <taxon>Embryophyta</taxon>
        <taxon>Tracheophyta</taxon>
        <taxon>Spermatophyta</taxon>
        <taxon>Magnoliopsida</taxon>
        <taxon>eudicotyledons</taxon>
        <taxon>Gunneridae</taxon>
        <taxon>Pentapetalae</taxon>
        <taxon>rosids</taxon>
        <taxon>fabids</taxon>
        <taxon>Malpighiales</taxon>
        <taxon>Rhizophoraceae</taxon>
        <taxon>Rhizophora</taxon>
    </lineage>
</organism>
<dbReference type="AlphaFoldDB" id="A0A2P2N475"/>
<protein>
    <submittedName>
        <fullName evidence="1">Uncharacterized protein</fullName>
    </submittedName>
</protein>
<accession>A0A2P2N475</accession>